<evidence type="ECO:0000256" key="1">
    <source>
        <dbReference type="ARBA" id="ARBA00004141"/>
    </source>
</evidence>
<feature type="transmembrane region" description="Helical" evidence="5">
    <location>
        <begin position="301"/>
        <end position="319"/>
    </location>
</feature>
<feature type="transmembrane region" description="Helical" evidence="5">
    <location>
        <begin position="153"/>
        <end position="176"/>
    </location>
</feature>
<accession>A0A848RHZ5</accession>
<feature type="transmembrane region" description="Helical" evidence="5">
    <location>
        <begin position="340"/>
        <end position="364"/>
    </location>
</feature>
<evidence type="ECO:0000259" key="6">
    <source>
        <dbReference type="Pfam" id="PF00999"/>
    </source>
</evidence>
<evidence type="ECO:0000256" key="2">
    <source>
        <dbReference type="ARBA" id="ARBA00022692"/>
    </source>
</evidence>
<evidence type="ECO:0000256" key="5">
    <source>
        <dbReference type="SAM" id="Phobius"/>
    </source>
</evidence>
<dbReference type="PANTHER" id="PTHR43021:SF2">
    <property type="entry name" value="CATION_H+ EXCHANGER DOMAIN-CONTAINING PROTEIN"/>
    <property type="match status" value="1"/>
</dbReference>
<dbReference type="GO" id="GO:1902600">
    <property type="term" value="P:proton transmembrane transport"/>
    <property type="evidence" value="ECO:0007669"/>
    <property type="project" value="InterPro"/>
</dbReference>
<keyword evidence="2 5" id="KW-0812">Transmembrane</keyword>
<feature type="transmembrane region" description="Helical" evidence="5">
    <location>
        <begin position="188"/>
        <end position="210"/>
    </location>
</feature>
<name>A0A848RHZ5_9FIRM</name>
<dbReference type="AlphaFoldDB" id="A0A848RHZ5"/>
<sequence length="434" mass="46608">MIILFFRLLITIGIAFFVGKLVSKLKLPSILGWLIAGMFLGPHALSLINQELLDAQWYQTINHILECGVGLMIGTELVWNKIKKSGRAIVITTLTQSLGTFLIVSLVFGIVFYKANIPIYLAFIFGGIALATAPAPALSIVREFNTKGPVTEALIPMAALDDIVGCIVFFTTIAIVAGNLSAGDLPAYMITLIVILPLLIGIVTGLLAGLVLKKERSKSSTLILLIAMIIVASSVGFIFNILILPRPVLNFMLIGMAFSATFSNMVSKKRLVQIMHSFSPILSISMIVVILNLGAPLDYHLILGAGLFTVIYIITRAAGKYFGAYFGASITKCPETVKKYLGLTLLPHSGVSLVFTGIAVSVLATPAPKCSKIVQGTIAAAAVINEIIAVITAKKGFEWAGELGNTKSEKKAGIKYKTIKLEDHESEENKKAEN</sequence>
<feature type="transmembrane region" description="Helical" evidence="5">
    <location>
        <begin position="30"/>
        <end position="48"/>
    </location>
</feature>
<feature type="transmembrane region" description="Helical" evidence="5">
    <location>
        <begin position="91"/>
        <end position="113"/>
    </location>
</feature>
<feature type="transmembrane region" description="Helical" evidence="5">
    <location>
        <begin position="119"/>
        <end position="141"/>
    </location>
</feature>
<gene>
    <name evidence="7" type="ORF">HKO22_04810</name>
</gene>
<dbReference type="InterPro" id="IPR038770">
    <property type="entry name" value="Na+/solute_symporter_sf"/>
</dbReference>
<evidence type="ECO:0000313" key="8">
    <source>
        <dbReference type="Proteomes" id="UP000568273"/>
    </source>
</evidence>
<feature type="transmembrane region" description="Helical" evidence="5">
    <location>
        <begin position="6"/>
        <end position="23"/>
    </location>
</feature>
<feature type="transmembrane region" description="Helical" evidence="5">
    <location>
        <begin position="278"/>
        <end position="295"/>
    </location>
</feature>
<dbReference type="Gene3D" id="1.20.1530.20">
    <property type="match status" value="1"/>
</dbReference>
<comment type="subcellular location">
    <subcellularLocation>
        <location evidence="1">Membrane</location>
        <topology evidence="1">Multi-pass membrane protein</topology>
    </subcellularLocation>
</comment>
<keyword evidence="3 5" id="KW-1133">Transmembrane helix</keyword>
<feature type="domain" description="Cation/H+ exchanger transmembrane" evidence="6">
    <location>
        <begin position="14"/>
        <end position="384"/>
    </location>
</feature>
<evidence type="ECO:0000256" key="4">
    <source>
        <dbReference type="ARBA" id="ARBA00023136"/>
    </source>
</evidence>
<dbReference type="GO" id="GO:0015297">
    <property type="term" value="F:antiporter activity"/>
    <property type="evidence" value="ECO:0007669"/>
    <property type="project" value="InterPro"/>
</dbReference>
<protein>
    <submittedName>
        <fullName evidence="7">Potassium transporter</fullName>
    </submittedName>
</protein>
<dbReference type="Proteomes" id="UP000568273">
    <property type="component" value="Unassembled WGS sequence"/>
</dbReference>
<dbReference type="InterPro" id="IPR006153">
    <property type="entry name" value="Cation/H_exchanger_TM"/>
</dbReference>
<organism evidence="7 8">
    <name type="scientific">Peptoniphilus faecalis</name>
    <dbReference type="NCBI Taxonomy" id="2731255"/>
    <lineage>
        <taxon>Bacteria</taxon>
        <taxon>Bacillati</taxon>
        <taxon>Bacillota</taxon>
        <taxon>Tissierellia</taxon>
        <taxon>Tissierellales</taxon>
        <taxon>Peptoniphilaceae</taxon>
        <taxon>Peptoniphilus</taxon>
    </lineage>
</organism>
<evidence type="ECO:0000256" key="3">
    <source>
        <dbReference type="ARBA" id="ARBA00022989"/>
    </source>
</evidence>
<dbReference type="GO" id="GO:0016020">
    <property type="term" value="C:membrane"/>
    <property type="evidence" value="ECO:0007669"/>
    <property type="project" value="UniProtKB-SubCell"/>
</dbReference>
<comment type="caution">
    <text evidence="7">The sequence shown here is derived from an EMBL/GenBank/DDBJ whole genome shotgun (WGS) entry which is preliminary data.</text>
</comment>
<feature type="transmembrane region" description="Helical" evidence="5">
    <location>
        <begin position="222"/>
        <end position="242"/>
    </location>
</feature>
<evidence type="ECO:0000313" key="7">
    <source>
        <dbReference type="EMBL" id="NMW85063.1"/>
    </source>
</evidence>
<proteinExistence type="predicted"/>
<dbReference type="Pfam" id="PF00999">
    <property type="entry name" value="Na_H_Exchanger"/>
    <property type="match status" value="1"/>
</dbReference>
<dbReference type="RefSeq" id="WP_169968931.1">
    <property type="nucleotide sequence ID" value="NZ_JABDSR010000005.1"/>
</dbReference>
<reference evidence="7" key="1">
    <citation type="submission" date="2020-04" db="EMBL/GenBank/DDBJ databases">
        <title>Peptoniphilus sp. nov. isolated from swine feces.</title>
        <authorList>
            <person name="Ryu S.W."/>
        </authorList>
    </citation>
    <scope>NUCLEOTIDE SEQUENCE [LARGE SCALE GENOMIC DNA]</scope>
    <source>
        <strain evidence="7">AGMB00490</strain>
    </source>
</reference>
<dbReference type="EMBL" id="JABDSR010000005">
    <property type="protein sequence ID" value="NMW85063.1"/>
    <property type="molecule type" value="Genomic_DNA"/>
</dbReference>
<keyword evidence="8" id="KW-1185">Reference proteome</keyword>
<dbReference type="PANTHER" id="PTHR43021">
    <property type="entry name" value="NA(+)/H(+) ANTIPORTER-RELATED"/>
    <property type="match status" value="1"/>
</dbReference>
<keyword evidence="4 5" id="KW-0472">Membrane</keyword>
<feature type="transmembrane region" description="Helical" evidence="5">
    <location>
        <begin position="248"/>
        <end position="266"/>
    </location>
</feature>